<evidence type="ECO:0000259" key="4">
    <source>
        <dbReference type="PROSITE" id="PS51186"/>
    </source>
</evidence>
<dbReference type="eggNOG" id="COG1670">
    <property type="taxonomic scope" value="Bacteria"/>
</dbReference>
<dbReference type="RefSeq" id="WP_011137177.1">
    <property type="nucleotide sequence ID" value="NC_005085.1"/>
</dbReference>
<dbReference type="EMBL" id="AE016825">
    <property type="protein sequence ID" value="AAQ61292.1"/>
    <property type="molecule type" value="Genomic_DNA"/>
</dbReference>
<evidence type="ECO:0000313" key="6">
    <source>
        <dbReference type="Proteomes" id="UP000001424"/>
    </source>
</evidence>
<dbReference type="InterPro" id="IPR051531">
    <property type="entry name" value="N-acetyltransferase"/>
</dbReference>
<accession>Q7NRZ7</accession>
<evidence type="ECO:0000256" key="3">
    <source>
        <dbReference type="ARBA" id="ARBA00038502"/>
    </source>
</evidence>
<protein>
    <submittedName>
        <fullName evidence="5">Probable acetyltransferase</fullName>
        <ecNumber evidence="5">2.3.1.-</ecNumber>
    </submittedName>
</protein>
<keyword evidence="1 5" id="KW-0808">Transferase</keyword>
<proteinExistence type="inferred from homology"/>
<dbReference type="PROSITE" id="PS51186">
    <property type="entry name" value="GNAT"/>
    <property type="match status" value="1"/>
</dbReference>
<dbReference type="InterPro" id="IPR000182">
    <property type="entry name" value="GNAT_dom"/>
</dbReference>
<keyword evidence="6" id="KW-1185">Reference proteome</keyword>
<keyword evidence="2 5" id="KW-0012">Acyltransferase</keyword>
<dbReference type="AlphaFoldDB" id="Q7NRZ7"/>
<evidence type="ECO:0000256" key="2">
    <source>
        <dbReference type="ARBA" id="ARBA00023315"/>
    </source>
</evidence>
<dbReference type="KEGG" id="cvi:CV_3630"/>
<dbReference type="STRING" id="243365.CV_3630"/>
<dbReference type="PANTHER" id="PTHR43792:SF8">
    <property type="entry name" value="[RIBOSOMAL PROTEIN US5]-ALANINE N-ACETYLTRANSFERASE"/>
    <property type="match status" value="1"/>
</dbReference>
<evidence type="ECO:0000313" key="5">
    <source>
        <dbReference type="EMBL" id="AAQ61292.1"/>
    </source>
</evidence>
<organism evidence="5 6">
    <name type="scientific">Chromobacterium violaceum (strain ATCC 12472 / DSM 30191 / JCM 1249 / CCUG 213 / NBRC 12614 / NCIMB 9131 / NCTC 9757 / MK)</name>
    <dbReference type="NCBI Taxonomy" id="243365"/>
    <lineage>
        <taxon>Bacteria</taxon>
        <taxon>Pseudomonadati</taxon>
        <taxon>Pseudomonadota</taxon>
        <taxon>Betaproteobacteria</taxon>
        <taxon>Neisseriales</taxon>
        <taxon>Chromobacteriaceae</taxon>
        <taxon>Chromobacterium</taxon>
    </lineage>
</organism>
<sequence length="172" mass="19102">MSQPYLIRSVEPSDAAALHRIKTSPGVYPDTLQLPHQPLADTEKQLNERPANLHQLVACAGGGEVVGSAGIIVNEGMRVRHSAELFLVVRDDWQGKGAGGAMMRAIIDLADNWLGLIRIELKVIHDNARAIALYEKFGFEYEGRLRQEQLRAGKLEDVLVMGRLNWPRRAEA</sequence>
<dbReference type="InterPro" id="IPR016181">
    <property type="entry name" value="Acyl_CoA_acyltransferase"/>
</dbReference>
<dbReference type="GO" id="GO:0016747">
    <property type="term" value="F:acyltransferase activity, transferring groups other than amino-acyl groups"/>
    <property type="evidence" value="ECO:0007669"/>
    <property type="project" value="InterPro"/>
</dbReference>
<dbReference type="Proteomes" id="UP000001424">
    <property type="component" value="Chromosome"/>
</dbReference>
<dbReference type="Pfam" id="PF00583">
    <property type="entry name" value="Acetyltransf_1"/>
    <property type="match status" value="1"/>
</dbReference>
<dbReference type="HOGENOM" id="CLU_013985_19_8_4"/>
<dbReference type="CDD" id="cd04301">
    <property type="entry name" value="NAT_SF"/>
    <property type="match status" value="1"/>
</dbReference>
<feature type="domain" description="N-acetyltransferase" evidence="4">
    <location>
        <begin position="5"/>
        <end position="166"/>
    </location>
</feature>
<dbReference type="SUPFAM" id="SSF55729">
    <property type="entry name" value="Acyl-CoA N-acyltransferases (Nat)"/>
    <property type="match status" value="1"/>
</dbReference>
<evidence type="ECO:0000256" key="1">
    <source>
        <dbReference type="ARBA" id="ARBA00022679"/>
    </source>
</evidence>
<dbReference type="OrthoDB" id="336415at2"/>
<dbReference type="Gene3D" id="3.40.630.30">
    <property type="match status" value="1"/>
</dbReference>
<gene>
    <name evidence="5" type="ordered locus">CV_3630</name>
</gene>
<comment type="similarity">
    <text evidence="3">Belongs to the acetyltransferase family. RimJ subfamily.</text>
</comment>
<reference evidence="5 6" key="1">
    <citation type="journal article" date="2003" name="Proc. Natl. Acad. Sci. U.S.A.">
        <title>The complete genome sequence of Chromobacterium violaceum reveals remarkable and exploitable bacterial adaptability.</title>
        <authorList>
            <person name="Vasconcelos A.T.R."/>
            <person name="de Almeida D.F."/>
            <person name="Almeida F.C."/>
            <person name="de Almeida L.G.P."/>
            <person name="de Almeida R."/>
            <person name="Goncalves J.A.A."/>
            <person name="Andrade E.M."/>
            <person name="Antonio R.V."/>
            <person name="Araripe J."/>
            <person name="de Araujo M.F.F."/>
            <person name="Filho S.A."/>
            <person name="Azevedo V."/>
            <person name="Batista A.J."/>
            <person name="Bataus L.A.M."/>
            <person name="Batista J.S."/>
            <person name="Belo A."/>
            <person name="vander Berg C."/>
            <person name="Blamey J."/>
            <person name="Bogo M."/>
            <person name="Bonato S."/>
            <person name="Bordignon J."/>
            <person name="Brito C.A."/>
            <person name="Brocchi M."/>
            <person name="Burity H.A."/>
            <person name="Camargo A.A."/>
            <person name="Cardoso D.D.P."/>
            <person name="Carneiro N.P."/>
            <person name="Carraro D.M."/>
            <person name="Carvalho C.M.B."/>
            <person name="Cascardo J.C.M."/>
            <person name="Cavada B.S."/>
            <person name="Chueire L.M.O."/>
            <person name="Pasa T.B.C."/>
            <person name="Duran N."/>
            <person name="Fagundes N."/>
            <person name="Falcao C.L."/>
            <person name="Fantinatti F."/>
            <person name="Farias I.P."/>
            <person name="Felipe M.S.S."/>
            <person name="Ferrari L.P."/>
            <person name="Ferro J.A."/>
            <person name="Ferro M.I.T."/>
            <person name="Franco G.R."/>
            <person name="Freitas N.S.A."/>
            <person name="Furlan L.R."/>
            <person name="Gazzinelli R.T."/>
            <person name="Gomes E.A."/>
            <person name="Goncalves P.R."/>
            <person name="Grangeiro T.B."/>
            <person name="Grattapaglia D."/>
            <person name="Grisard E.C."/>
            <person name="Guimaraes C.T."/>
            <person name="Hanna E.S."/>
            <person name="Hungria M."/>
            <person name="Jardim S.N."/>
            <person name="Laurino J."/>
            <person name="Leoi L.C.T."/>
            <person name="Fassarella L."/>
            <person name="Lima A."/>
            <person name="Loureiro M.F."/>
            <person name="Lyra M.C.P."/>
            <person name="Macedo M."/>
            <person name="Madeira H.M.F."/>
            <person name="Manfio G.P."/>
            <person name="Maranhao A.Q."/>
            <person name="Martins W.S."/>
            <person name="di Mauro S.M.Z."/>
            <person name="de Medeiros S.R.B."/>
            <person name="Meissner R.D.V."/>
            <person name="Menck C.F.M."/>
            <person name="Moreira M.A.M."/>
            <person name="Nascimento F.F."/>
            <person name="Nicolas M.F."/>
            <person name="Oliveira J.G."/>
            <person name="Oliveira S.C."/>
            <person name="Paixao R.F.C."/>
            <person name="Parente J.A."/>
            <person name="Pedrosa F.O."/>
            <person name="Pena S.J.D."/>
            <person name="Perreira J.O."/>
            <person name="Perreira M."/>
            <person name="Pinto L.S.R.C."/>
            <person name="Pinto L.S."/>
            <person name="Porto J.I.R."/>
            <person name="Potrich D.P."/>
            <person name="Neto C.E.R."/>
            <person name="Reis A.M.M."/>
            <person name="Rigo L.U."/>
            <person name="Rondinelli E."/>
            <person name="dos Santos E.B.P."/>
            <person name="Santos F.R."/>
            <person name="Schneider M.P.C."/>
            <person name="Seuanez H.N."/>
            <person name="Silva A.M.R."/>
            <person name="da Silva A.L.C."/>
            <person name="Silva D.W."/>
            <person name="Silva R."/>
            <person name="Simoes I.C."/>
            <person name="Simon D."/>
            <person name="Soares C.M.A."/>
            <person name="Soares R.B.A."/>
            <person name="Souza E.M."/>
            <person name="Souza K.R.L."/>
            <person name="Souza R.C."/>
            <person name="Steffens M.B.R."/>
            <person name="Steindel M."/>
            <person name="Teixeira S.R."/>
            <person name="Urmenyi T."/>
            <person name="Vettore A."/>
            <person name="Wassem R."/>
            <person name="Zaha A."/>
            <person name="Simpson A.J.G."/>
        </authorList>
    </citation>
    <scope>NUCLEOTIDE SEQUENCE [LARGE SCALE GENOMIC DNA]</scope>
    <source>
        <strain evidence="6">ATCC 12472 / DSM 30191 / JCM 1249 / NBRC 12614 / NCIMB 9131 / NCTC 9757</strain>
    </source>
</reference>
<name>Q7NRZ7_CHRVO</name>
<dbReference type="EC" id="2.3.1.-" evidence="5"/>
<dbReference type="PANTHER" id="PTHR43792">
    <property type="entry name" value="GNAT FAMILY, PUTATIVE (AFU_ORTHOLOGUE AFUA_3G00765)-RELATED-RELATED"/>
    <property type="match status" value="1"/>
</dbReference>